<feature type="domain" description="At1g68980-like TPR repeats" evidence="4">
    <location>
        <begin position="2"/>
        <end position="152"/>
    </location>
</feature>
<dbReference type="AlphaFoldDB" id="W1NXB5"/>
<evidence type="ECO:0000256" key="1">
    <source>
        <dbReference type="ARBA" id="ARBA00007626"/>
    </source>
</evidence>
<feature type="repeat" description="PPR" evidence="3">
    <location>
        <begin position="154"/>
        <end position="188"/>
    </location>
</feature>
<dbReference type="PANTHER" id="PTHR46598:SF2">
    <property type="entry name" value="OS01G0788900 PROTEIN"/>
    <property type="match status" value="1"/>
</dbReference>
<evidence type="ECO:0000313" key="6">
    <source>
        <dbReference type="Proteomes" id="UP000017836"/>
    </source>
</evidence>
<dbReference type="HOGENOM" id="CLU_008969_1_1_1"/>
<dbReference type="InterPro" id="IPR002885">
    <property type="entry name" value="PPR_rpt"/>
</dbReference>
<evidence type="ECO:0000259" key="4">
    <source>
        <dbReference type="Pfam" id="PF25245"/>
    </source>
</evidence>
<feature type="repeat" description="PPR" evidence="3">
    <location>
        <begin position="449"/>
        <end position="483"/>
    </location>
</feature>
<sequence length="606" mass="68668">MKTTIEDNLQKAILSHSTDEAWRAFKLLCNNSIFPGKHLTNSLISHLSSLKDTQNLKRAFSIVILLLEKDPQLISLDSIQILLEAIKLADLTAPCLALMKAMLRNKFYPPFDVWGPVSIELCCKNSSFPEFLKFFNEICSTVAMDESLNFMKPDLPTFNAALEACCRFGLVTEAENVFERISDMGLKPNSISFSIMARIYSKKGLKEKILELQKQMHQLNLEHDAKFYSGLIIGYISSGDLKSASLFVLQMLREGSERSSEQVSQLGVLDEGTYKAISEGFLGQGKIKELAKLIMDCLEIESKLAVTAKSFGSGVIDASIGLGFVDKAHSVLDEMNAQGASVGIEIYTLILKAYCKDHRTTEATQLVSEIGSLGLRLDAESYETLIDIAMTNQDFQSAFSLFRDMREARIPTLKMSYLTIMAGLTENHRPELMAAFLDEVVSDPRVEVGTHDWNSVIHSYCKLGRLEDARRTFRRMVFLHFEPNEQTFLSLAHGYCAAEKFFSVLLLWTEMRKRMMVNAGKENPSIKFNHNLVDAFLYGLIKGGFFDAAMQVVEKTQELKIFVDKWRYKQVFMETHKKLKLQRLRKKNYRKVEAILAFKNWVGLIT</sequence>
<feature type="repeat" description="PPR" evidence="3">
    <location>
        <begin position="343"/>
        <end position="377"/>
    </location>
</feature>
<organism evidence="5 6">
    <name type="scientific">Amborella trichopoda</name>
    <dbReference type="NCBI Taxonomy" id="13333"/>
    <lineage>
        <taxon>Eukaryota</taxon>
        <taxon>Viridiplantae</taxon>
        <taxon>Streptophyta</taxon>
        <taxon>Embryophyta</taxon>
        <taxon>Tracheophyta</taxon>
        <taxon>Spermatophyta</taxon>
        <taxon>Magnoliopsida</taxon>
        <taxon>Amborellales</taxon>
        <taxon>Amborellaceae</taxon>
        <taxon>Amborella</taxon>
    </lineage>
</organism>
<dbReference type="eggNOG" id="ENOG502QSBB">
    <property type="taxonomic scope" value="Eukaryota"/>
</dbReference>
<name>W1NXB5_AMBTC</name>
<accession>W1NXB5</accession>
<keyword evidence="6" id="KW-1185">Reference proteome</keyword>
<dbReference type="NCBIfam" id="TIGR00756">
    <property type="entry name" value="PPR"/>
    <property type="match status" value="2"/>
</dbReference>
<comment type="similarity">
    <text evidence="1">Belongs to the PPR family. P subfamily.</text>
</comment>
<reference evidence="6" key="1">
    <citation type="journal article" date="2013" name="Science">
        <title>The Amborella genome and the evolution of flowering plants.</title>
        <authorList>
            <consortium name="Amborella Genome Project"/>
        </authorList>
    </citation>
    <scope>NUCLEOTIDE SEQUENCE [LARGE SCALE GENOMIC DNA]</scope>
</reference>
<dbReference type="PANTHER" id="PTHR46598">
    <property type="entry name" value="BNAC05G43320D PROTEIN"/>
    <property type="match status" value="1"/>
</dbReference>
<dbReference type="EMBL" id="KI394965">
    <property type="protein sequence ID" value="ERM99988.1"/>
    <property type="molecule type" value="Genomic_DNA"/>
</dbReference>
<dbReference type="OMA" id="KCANTAA"/>
<evidence type="ECO:0000256" key="3">
    <source>
        <dbReference type="PROSITE-ProRule" id="PRU00708"/>
    </source>
</evidence>
<gene>
    <name evidence="5" type="ORF">AMTR_s00110p00138300</name>
</gene>
<dbReference type="STRING" id="13333.W1NXB5"/>
<keyword evidence="2" id="KW-0677">Repeat</keyword>
<protein>
    <recommendedName>
        <fullName evidence="4">At1g68980-like TPR repeats domain-containing protein</fullName>
    </recommendedName>
</protein>
<dbReference type="Pfam" id="PF13041">
    <property type="entry name" value="PPR_2"/>
    <property type="match status" value="2"/>
</dbReference>
<evidence type="ECO:0000313" key="5">
    <source>
        <dbReference type="EMBL" id="ERM99988.1"/>
    </source>
</evidence>
<dbReference type="InterPro" id="IPR057440">
    <property type="entry name" value="At1g68980-like_TPR"/>
</dbReference>
<dbReference type="InterPro" id="IPR011990">
    <property type="entry name" value="TPR-like_helical_dom_sf"/>
</dbReference>
<dbReference type="Gramene" id="ERM99988">
    <property type="protein sequence ID" value="ERM99988"/>
    <property type="gene ID" value="AMTR_s00110p00138300"/>
</dbReference>
<proteinExistence type="inferred from homology"/>
<dbReference type="Proteomes" id="UP000017836">
    <property type="component" value="Unassembled WGS sequence"/>
</dbReference>
<dbReference type="Pfam" id="PF01535">
    <property type="entry name" value="PPR"/>
    <property type="match status" value="1"/>
</dbReference>
<dbReference type="Pfam" id="PF13812">
    <property type="entry name" value="PPR_3"/>
    <property type="match status" value="1"/>
</dbReference>
<dbReference type="Pfam" id="PF25245">
    <property type="entry name" value="TPR_At1g68980"/>
    <property type="match status" value="1"/>
</dbReference>
<dbReference type="Gene3D" id="1.25.40.10">
    <property type="entry name" value="Tetratricopeptide repeat domain"/>
    <property type="match status" value="3"/>
</dbReference>
<dbReference type="PROSITE" id="PS51375">
    <property type="entry name" value="PPR"/>
    <property type="match status" value="3"/>
</dbReference>
<evidence type="ECO:0000256" key="2">
    <source>
        <dbReference type="ARBA" id="ARBA00022737"/>
    </source>
</evidence>